<reference evidence="2 3" key="1">
    <citation type="submission" date="2024-07" db="EMBL/GenBank/DDBJ databases">
        <title>Section-level genome sequencing and comparative genomics of Aspergillus sections Usti and Cavernicolus.</title>
        <authorList>
            <consortium name="Lawrence Berkeley National Laboratory"/>
            <person name="Nybo J.L."/>
            <person name="Vesth T.C."/>
            <person name="Theobald S."/>
            <person name="Frisvad J.C."/>
            <person name="Larsen T.O."/>
            <person name="Kjaerboelling I."/>
            <person name="Rothschild-Mancinelli K."/>
            <person name="Lyhne E.K."/>
            <person name="Kogle M.E."/>
            <person name="Barry K."/>
            <person name="Clum A."/>
            <person name="Na H."/>
            <person name="Ledsgaard L."/>
            <person name="Lin J."/>
            <person name="Lipzen A."/>
            <person name="Kuo A."/>
            <person name="Riley R."/>
            <person name="Mondo S."/>
            <person name="Labutti K."/>
            <person name="Haridas S."/>
            <person name="Pangalinan J."/>
            <person name="Salamov A.A."/>
            <person name="Simmons B.A."/>
            <person name="Magnuson J.K."/>
            <person name="Chen J."/>
            <person name="Drula E."/>
            <person name="Henrissat B."/>
            <person name="Wiebenga A."/>
            <person name="Lubbers R.J."/>
            <person name="Gomes A.C."/>
            <person name="Makela M.R."/>
            <person name="Stajich J."/>
            <person name="Grigoriev I.V."/>
            <person name="Mortensen U.H."/>
            <person name="De Vries R.P."/>
            <person name="Baker S.E."/>
            <person name="Andersen M.R."/>
        </authorList>
    </citation>
    <scope>NUCLEOTIDE SEQUENCE [LARGE SCALE GENOMIC DNA]</scope>
    <source>
        <strain evidence="2 3">CBS 209.92</strain>
    </source>
</reference>
<dbReference type="InterPro" id="IPR000182">
    <property type="entry name" value="GNAT_dom"/>
</dbReference>
<dbReference type="InterPro" id="IPR016181">
    <property type="entry name" value="Acyl_CoA_acyltransferase"/>
</dbReference>
<gene>
    <name evidence="2" type="ORF">BJX66DRAFT_338371</name>
</gene>
<dbReference type="Gene3D" id="3.40.630.30">
    <property type="match status" value="1"/>
</dbReference>
<proteinExistence type="predicted"/>
<dbReference type="Pfam" id="PF13302">
    <property type="entry name" value="Acetyltransf_3"/>
    <property type="match status" value="1"/>
</dbReference>
<name>A0ABR4G4J8_9EURO</name>
<dbReference type="PANTHER" id="PTHR43792:SF1">
    <property type="entry name" value="N-ACETYLTRANSFERASE DOMAIN-CONTAINING PROTEIN"/>
    <property type="match status" value="1"/>
</dbReference>
<protein>
    <submittedName>
        <fullName evidence="2">GNAT domain-containing protein</fullName>
    </submittedName>
</protein>
<dbReference type="InterPro" id="IPR051531">
    <property type="entry name" value="N-acetyltransferase"/>
</dbReference>
<dbReference type="Proteomes" id="UP001610563">
    <property type="component" value="Unassembled WGS sequence"/>
</dbReference>
<dbReference type="SUPFAM" id="SSF55729">
    <property type="entry name" value="Acyl-CoA N-acyltransferases (Nat)"/>
    <property type="match status" value="1"/>
</dbReference>
<comment type="caution">
    <text evidence="2">The sequence shown here is derived from an EMBL/GenBank/DDBJ whole genome shotgun (WGS) entry which is preliminary data.</text>
</comment>
<accession>A0ABR4G4J8</accession>
<dbReference type="PROSITE" id="PS51186">
    <property type="entry name" value="GNAT"/>
    <property type="match status" value="1"/>
</dbReference>
<dbReference type="PANTHER" id="PTHR43792">
    <property type="entry name" value="GNAT FAMILY, PUTATIVE (AFU_ORTHOLOGUE AFUA_3G00765)-RELATED-RELATED"/>
    <property type="match status" value="1"/>
</dbReference>
<organism evidence="2 3">
    <name type="scientific">Aspergillus keveii</name>
    <dbReference type="NCBI Taxonomy" id="714993"/>
    <lineage>
        <taxon>Eukaryota</taxon>
        <taxon>Fungi</taxon>
        <taxon>Dikarya</taxon>
        <taxon>Ascomycota</taxon>
        <taxon>Pezizomycotina</taxon>
        <taxon>Eurotiomycetes</taxon>
        <taxon>Eurotiomycetidae</taxon>
        <taxon>Eurotiales</taxon>
        <taxon>Aspergillaceae</taxon>
        <taxon>Aspergillus</taxon>
        <taxon>Aspergillus subgen. Nidulantes</taxon>
    </lineage>
</organism>
<dbReference type="EMBL" id="JBFTWV010000051">
    <property type="protein sequence ID" value="KAL2793941.1"/>
    <property type="molecule type" value="Genomic_DNA"/>
</dbReference>
<evidence type="ECO:0000259" key="1">
    <source>
        <dbReference type="PROSITE" id="PS51186"/>
    </source>
</evidence>
<evidence type="ECO:0000313" key="2">
    <source>
        <dbReference type="EMBL" id="KAL2793941.1"/>
    </source>
</evidence>
<keyword evidence="3" id="KW-1185">Reference proteome</keyword>
<sequence>MEVSLVEGFEPFALLTSRLILIPTPIAVNLPSYRSLYAGLHADVDFCEMAFGPHFPARNWSDEETRQSIEIRDIGRSWKKFGLGDFAVGLKPPSASIDDASLLRGRDFEANAGPDGKLLEEIEWVGYAGVRDATTTSLPPREADDPELPPWQEMVEIRYGISSKYWGKAIAKEAAEAVVCWAAKNRGVRRFIAETERENHRSAGLLKKLGFAASATNYWKEPSEVEWELIVQ</sequence>
<feature type="domain" description="N-acetyltransferase" evidence="1">
    <location>
        <begin position="69"/>
        <end position="232"/>
    </location>
</feature>
<evidence type="ECO:0000313" key="3">
    <source>
        <dbReference type="Proteomes" id="UP001610563"/>
    </source>
</evidence>